<reference evidence="4 5" key="1">
    <citation type="submission" date="2018-12" db="EMBL/GenBank/DDBJ databases">
        <authorList>
            <consortium name="Pathogen Informatics"/>
        </authorList>
    </citation>
    <scope>NUCLEOTIDE SEQUENCE [LARGE SCALE GENOMIC DNA]</scope>
    <source>
        <strain evidence="4 5">NCTC11541</strain>
    </source>
</reference>
<feature type="coiled-coil region" evidence="1">
    <location>
        <begin position="517"/>
        <end position="572"/>
    </location>
</feature>
<feature type="compositionally biased region" description="Basic and acidic residues" evidence="2">
    <location>
        <begin position="333"/>
        <end position="379"/>
    </location>
</feature>
<dbReference type="AlphaFoldDB" id="A0A448KP36"/>
<evidence type="ECO:0000256" key="1">
    <source>
        <dbReference type="SAM" id="Coils"/>
    </source>
</evidence>
<dbReference type="OrthoDB" id="5337397at2"/>
<dbReference type="RefSeq" id="WP_027303538.1">
    <property type="nucleotide sequence ID" value="NZ_CBCRZS010000001.1"/>
</dbReference>
<name>A0A448KP36_CAMUP</name>
<organism evidence="4 5">
    <name type="scientific">Campylobacter upsaliensis</name>
    <dbReference type="NCBI Taxonomy" id="28080"/>
    <lineage>
        <taxon>Bacteria</taxon>
        <taxon>Pseudomonadati</taxon>
        <taxon>Campylobacterota</taxon>
        <taxon>Epsilonproteobacteria</taxon>
        <taxon>Campylobacterales</taxon>
        <taxon>Campylobacteraceae</taxon>
        <taxon>Campylobacter</taxon>
    </lineage>
</organism>
<protein>
    <submittedName>
        <fullName evidence="4">Flagellar hook-length control protein FliK</fullName>
    </submittedName>
</protein>
<evidence type="ECO:0000313" key="5">
    <source>
        <dbReference type="Proteomes" id="UP000278157"/>
    </source>
</evidence>
<evidence type="ECO:0000313" key="4">
    <source>
        <dbReference type="EMBL" id="VEG85143.1"/>
    </source>
</evidence>
<gene>
    <name evidence="4" type="ORF">NCTC11541_01185</name>
</gene>
<sequence>MINTKLNSQVATQRTDLKNDLKLDKEKLSPNELLTQNLRQKLGLSKQMPPPNEALQKFAQNELNQKLQEIVNKLLNQISTHKNPNSPILKQANLLNFAPNFVNELKLLSKELSKNENFVPLLNKIEILLKPASEIKAKDLAPLLKNSGVFFEAKLKNALNEELLPKSFYKLINAIKSLSSEKIATQIATLADKSLSAKDSFKELASIIIQNKNENKNIVSHSTFKPLLELSQKLDNFKKYINKNPQLAESKIGSLAQNFAKELAKIKDDFIKILSKPENLLVKDPVLLKQAMQSFEKLQNHLDKIIQKAESGVKIENEDLLKELLENQDESLKTKGELKTQDESLKTKGELKTQDEPEEQIKDRKEEFKNENESENEKIENEEEIEREFEKEEVQKENFSKDEKLENAEKNAEKNVGENLEKDTEKNAENLDKEVVKKQADIKEEPKEQKHQAKEIVKEQVREYPKEALKGAVKQEDRVQIPQNKAQESIFKQQEFTKEVFKNLAFKAPQGQNLEGLENLSKDITTLNRKINENLKQLDPLAQNAKLNLNELKGLENKLIGAVKDLQNIRLKNVQDVSYEIQNDIKSTLLQVASQAKAENNDAIYNQANRLLAQIEMNQLISLANDSINTYLPFSWEDLNESKIIFRRGKKDKFFAQIKLEFAKLGDLEILVSLNNEKYIDINIMAENKEFRKTIYENAHELKRNINKAGLLSSNFFVGDIIRSHFDPRDLRNYDLQMGMDKKV</sequence>
<dbReference type="InterPro" id="IPR021136">
    <property type="entry name" value="Flagellar_hook_control-like_C"/>
</dbReference>
<dbReference type="EMBL" id="LR134372">
    <property type="protein sequence ID" value="VEG85143.1"/>
    <property type="molecule type" value="Genomic_DNA"/>
</dbReference>
<keyword evidence="4" id="KW-0282">Flagellum</keyword>
<keyword evidence="4" id="KW-0966">Cell projection</keyword>
<feature type="domain" description="Flagellar hook-length control protein-like C-terminal" evidence="3">
    <location>
        <begin position="650"/>
        <end position="719"/>
    </location>
</feature>
<keyword evidence="4" id="KW-0969">Cilium</keyword>
<evidence type="ECO:0000259" key="3">
    <source>
        <dbReference type="Pfam" id="PF02120"/>
    </source>
</evidence>
<feature type="compositionally biased region" description="Basic and acidic residues" evidence="2">
    <location>
        <begin position="388"/>
        <end position="434"/>
    </location>
</feature>
<dbReference type="Pfam" id="PF02120">
    <property type="entry name" value="Flg_hook"/>
    <property type="match status" value="1"/>
</dbReference>
<accession>A0A448KP36</accession>
<proteinExistence type="predicted"/>
<evidence type="ECO:0000256" key="2">
    <source>
        <dbReference type="SAM" id="MobiDB-lite"/>
    </source>
</evidence>
<feature type="region of interest" description="Disordered" evidence="2">
    <location>
        <begin position="333"/>
        <end position="434"/>
    </location>
</feature>
<dbReference type="Proteomes" id="UP000278157">
    <property type="component" value="Chromosome"/>
</dbReference>
<keyword evidence="1" id="KW-0175">Coiled coil</keyword>